<sequence length="67" mass="7621">MRRMNRNWLRILSIAIPVACLVVSAITARWGLLFLCITPAFLQWGFGIGERKRKHGDDQQNPPWGGS</sequence>
<dbReference type="STRING" id="1048834.TC41_2582"/>
<dbReference type="AlphaFoldDB" id="F8IHK4"/>
<feature type="transmembrane region" description="Helical" evidence="1">
    <location>
        <begin position="32"/>
        <end position="49"/>
    </location>
</feature>
<protein>
    <submittedName>
        <fullName evidence="2">Uncharacterized protein</fullName>
    </submittedName>
</protein>
<keyword evidence="1" id="KW-0472">Membrane</keyword>
<name>F8IHK4_ALIAT</name>
<dbReference type="HOGENOM" id="CLU_2857709_0_0_9"/>
<dbReference type="EMBL" id="CP002902">
    <property type="protein sequence ID" value="AEJ44477.1"/>
    <property type="molecule type" value="Genomic_DNA"/>
</dbReference>
<dbReference type="PATRIC" id="fig|1048834.4.peg.2440"/>
<evidence type="ECO:0000313" key="2">
    <source>
        <dbReference type="EMBL" id="AEJ44477.1"/>
    </source>
</evidence>
<accession>F8IHK4</accession>
<dbReference type="KEGG" id="aad:TC41_2582"/>
<keyword evidence="1" id="KW-0812">Transmembrane</keyword>
<evidence type="ECO:0000313" key="3">
    <source>
        <dbReference type="Proteomes" id="UP000000292"/>
    </source>
</evidence>
<gene>
    <name evidence="2" type="ordered locus">TC41_2582</name>
</gene>
<evidence type="ECO:0000256" key="1">
    <source>
        <dbReference type="SAM" id="Phobius"/>
    </source>
</evidence>
<keyword evidence="1" id="KW-1133">Transmembrane helix</keyword>
<feature type="transmembrane region" description="Helical" evidence="1">
    <location>
        <begin position="7"/>
        <end position="26"/>
    </location>
</feature>
<proteinExistence type="predicted"/>
<reference evidence="3" key="2">
    <citation type="submission" date="2011-06" db="EMBL/GenBank/DDBJ databases">
        <title>The complete genome sequence of Alicyclobacillus acidocaldarius sp. Tc-4-1.</title>
        <authorList>
            <person name="Chen Y."/>
            <person name="He Y."/>
            <person name="Dong Z."/>
            <person name="Hu S."/>
        </authorList>
    </citation>
    <scope>NUCLEOTIDE SEQUENCE [LARGE SCALE GENOMIC DNA]</scope>
    <source>
        <strain evidence="3">Tc-4-1</strain>
    </source>
</reference>
<dbReference type="Proteomes" id="UP000000292">
    <property type="component" value="Chromosome"/>
</dbReference>
<organism evidence="2 3">
    <name type="scientific">Alicyclobacillus acidocaldarius (strain Tc-4-1)</name>
    <name type="common">Bacillus acidocaldarius</name>
    <dbReference type="NCBI Taxonomy" id="1048834"/>
    <lineage>
        <taxon>Bacteria</taxon>
        <taxon>Bacillati</taxon>
        <taxon>Bacillota</taxon>
        <taxon>Bacilli</taxon>
        <taxon>Bacillales</taxon>
        <taxon>Alicyclobacillaceae</taxon>
        <taxon>Alicyclobacillus</taxon>
    </lineage>
</organism>
<reference evidence="2 3" key="1">
    <citation type="journal article" date="2011" name="J. Bacteriol.">
        <title>Complete Genome Sequence of Alicyclobacillus acidocaldarius Strain Tc-4-1.</title>
        <authorList>
            <person name="Chen Y."/>
            <person name="He Y."/>
            <person name="Zhang B."/>
            <person name="Yang J."/>
            <person name="Li W."/>
            <person name="Dong Z."/>
            <person name="Hu S."/>
        </authorList>
    </citation>
    <scope>NUCLEOTIDE SEQUENCE [LARGE SCALE GENOMIC DNA]</scope>
    <source>
        <strain evidence="2 3">Tc-4-1</strain>
    </source>
</reference>